<gene>
    <name evidence="10" type="primary">atpI</name>
    <name evidence="10" type="ORF">SSV_2135</name>
</gene>
<dbReference type="Proteomes" id="UP000183504">
    <property type="component" value="Unassembled WGS sequence"/>
</dbReference>
<dbReference type="PANTHER" id="PTHR11629:SF63">
    <property type="entry name" value="V-TYPE PROTON ATPASE SUBUNIT A"/>
    <property type="match status" value="1"/>
</dbReference>
<organism evidence="10 11">
    <name type="scientific">Streptococcus sanguinis</name>
    <dbReference type="NCBI Taxonomy" id="1305"/>
    <lineage>
        <taxon>Bacteria</taxon>
        <taxon>Bacillati</taxon>
        <taxon>Bacillota</taxon>
        <taxon>Bacilli</taxon>
        <taxon>Lactobacillales</taxon>
        <taxon>Streptococcaceae</taxon>
        <taxon>Streptococcus</taxon>
    </lineage>
</organism>
<dbReference type="GO" id="GO:0033179">
    <property type="term" value="C:proton-transporting V-type ATPase, V0 domain"/>
    <property type="evidence" value="ECO:0007669"/>
    <property type="project" value="InterPro"/>
</dbReference>
<feature type="transmembrane region" description="Helical" evidence="9">
    <location>
        <begin position="483"/>
        <end position="505"/>
    </location>
</feature>
<feature type="transmembrane region" description="Helical" evidence="9">
    <location>
        <begin position="517"/>
        <end position="548"/>
    </location>
</feature>
<dbReference type="Gene3D" id="3.30.70.2170">
    <property type="match status" value="1"/>
</dbReference>
<dbReference type="GO" id="GO:0016471">
    <property type="term" value="C:vacuolar proton-transporting V-type ATPase complex"/>
    <property type="evidence" value="ECO:0007669"/>
    <property type="project" value="TreeGrafter"/>
</dbReference>
<keyword evidence="8" id="KW-0175">Coiled coil</keyword>
<dbReference type="EMBL" id="CDMW01000001">
    <property type="protein sequence ID" value="CEL91407.1"/>
    <property type="molecule type" value="Genomic_DNA"/>
</dbReference>
<keyword evidence="7 9" id="KW-0472">Membrane</keyword>
<evidence type="ECO:0000256" key="5">
    <source>
        <dbReference type="ARBA" id="ARBA00022989"/>
    </source>
</evidence>
<dbReference type="Gene3D" id="3.30.70.2750">
    <property type="match status" value="1"/>
</dbReference>
<proteinExistence type="inferred from homology"/>
<dbReference type="GO" id="GO:0051117">
    <property type="term" value="F:ATPase binding"/>
    <property type="evidence" value="ECO:0007669"/>
    <property type="project" value="TreeGrafter"/>
</dbReference>
<feature type="transmembrane region" description="Helical" evidence="9">
    <location>
        <begin position="413"/>
        <end position="441"/>
    </location>
</feature>
<keyword evidence="6" id="KW-0406">Ion transport</keyword>
<dbReference type="PANTHER" id="PTHR11629">
    <property type="entry name" value="VACUOLAR PROTON ATPASES"/>
    <property type="match status" value="1"/>
</dbReference>
<evidence type="ECO:0000256" key="2">
    <source>
        <dbReference type="ARBA" id="ARBA00009904"/>
    </source>
</evidence>
<dbReference type="GO" id="GO:0007035">
    <property type="term" value="P:vacuolar acidification"/>
    <property type="evidence" value="ECO:0007669"/>
    <property type="project" value="TreeGrafter"/>
</dbReference>
<dbReference type="RefSeq" id="WP_072074771.1">
    <property type="nucleotide sequence ID" value="NZ_CDMW01000001.1"/>
</dbReference>
<sequence>MAISQMRQLSLLLPKELLDQLLFYLQGLESVQIHDLRQEEDWQAAFEQALVGRPDRQLSQQDLLSRQEKLERLIAELEPFMPKKKLLESLKEEPLELSFAALEQAGKARDEVALLEGISKQLKVLQDAKDQIEADRLEVAALEKWEPLELTPQAAATFSHLGALIGTIPNTDDDALRLTLGAHPDLKFQEVFTDDTEHGILIFYKAGYLEEVRKVLKEYGFKPFEYDHAELPAERISQLKANIRQQEAVAEAMTKSLAASKNELDQLKVQLDYLCNLSSRQESKNQLASTQNLAALEGWIESNQIQALEACLKEQFGQSILIQTREIRQDEEDKVPTKLKNNTLVEPFELVTEMYSLPKYGDKDPTPVVFLFYFVFFGMMVADIGYGLLLFVGTSLALHFLHVKPGLAKNLRFFRLLGVAVIIWGLVYGSFFGFELPFALISTSSDAMTILVISVVFGFITVLAGLFLSGLKNIRIKDYAEAYNAGFAWVLILLGLLLLALGNFFPSLSFAATIGQWLAIINALGVLAVSIVSAKSLAGLGSGLFNLYNVSGYVGDLVSFTRLMALGLSGASIGSAFNLIVSLFPPVARFSIGILLFIALHLVNMFLSFLSGYVHGARLIFVEFFGKFYDGGGKPFTPLKPSEKYVQQSKK</sequence>
<feature type="transmembrane region" description="Helical" evidence="9">
    <location>
        <begin position="560"/>
        <end position="584"/>
    </location>
</feature>
<evidence type="ECO:0000256" key="9">
    <source>
        <dbReference type="SAM" id="Phobius"/>
    </source>
</evidence>
<dbReference type="Pfam" id="PF01496">
    <property type="entry name" value="V_ATPase_I"/>
    <property type="match status" value="1"/>
</dbReference>
<feature type="coiled-coil region" evidence="8">
    <location>
        <begin position="236"/>
        <end position="270"/>
    </location>
</feature>
<evidence type="ECO:0000256" key="8">
    <source>
        <dbReference type="SAM" id="Coils"/>
    </source>
</evidence>
<keyword evidence="4 9" id="KW-0812">Transmembrane</keyword>
<evidence type="ECO:0000256" key="7">
    <source>
        <dbReference type="ARBA" id="ARBA00023136"/>
    </source>
</evidence>
<dbReference type="GO" id="GO:0046961">
    <property type="term" value="F:proton-transporting ATPase activity, rotational mechanism"/>
    <property type="evidence" value="ECO:0007669"/>
    <property type="project" value="InterPro"/>
</dbReference>
<feature type="transmembrane region" description="Helical" evidence="9">
    <location>
        <begin position="590"/>
        <end position="610"/>
    </location>
</feature>
<protein>
    <submittedName>
        <fullName evidence="10">V-type ATP synthase subunit I</fullName>
        <ecNumber evidence="10">3.6.3.15</ecNumber>
    </submittedName>
</protein>
<feature type="transmembrane region" description="Helical" evidence="9">
    <location>
        <begin position="447"/>
        <end position="471"/>
    </location>
</feature>
<evidence type="ECO:0000256" key="3">
    <source>
        <dbReference type="ARBA" id="ARBA00022448"/>
    </source>
</evidence>
<keyword evidence="5 9" id="KW-1133">Transmembrane helix</keyword>
<name>A0A0B7GNM2_STRSA</name>
<evidence type="ECO:0000313" key="11">
    <source>
        <dbReference type="Proteomes" id="UP000183504"/>
    </source>
</evidence>
<dbReference type="AlphaFoldDB" id="A0A0B7GNM2"/>
<dbReference type="GO" id="GO:0016787">
    <property type="term" value="F:hydrolase activity"/>
    <property type="evidence" value="ECO:0007669"/>
    <property type="project" value="UniProtKB-KW"/>
</dbReference>
<dbReference type="Gene3D" id="1.20.1460.20">
    <property type="match status" value="1"/>
</dbReference>
<reference evidence="10 11" key="1">
    <citation type="submission" date="2015-01" db="EMBL/GenBank/DDBJ databases">
        <authorList>
            <person name="Pelicic Vladimir"/>
        </authorList>
    </citation>
    <scope>NUCLEOTIDE SEQUENCE [LARGE SCALE GENOMIC DNA]</scope>
    <source>
        <strain evidence="10 11">2908</strain>
    </source>
</reference>
<evidence type="ECO:0000256" key="6">
    <source>
        <dbReference type="ARBA" id="ARBA00023065"/>
    </source>
</evidence>
<evidence type="ECO:0000256" key="1">
    <source>
        <dbReference type="ARBA" id="ARBA00004141"/>
    </source>
</evidence>
<evidence type="ECO:0000256" key="4">
    <source>
        <dbReference type="ARBA" id="ARBA00022692"/>
    </source>
</evidence>
<comment type="similarity">
    <text evidence="2">Belongs to the V-ATPase 116 kDa subunit family.</text>
</comment>
<evidence type="ECO:0000313" key="10">
    <source>
        <dbReference type="EMBL" id="CEL91407.1"/>
    </source>
</evidence>
<accession>A0A0B7GNM2</accession>
<comment type="subcellular location">
    <subcellularLocation>
        <location evidence="1">Membrane</location>
        <topology evidence="1">Multi-pass membrane protein</topology>
    </subcellularLocation>
</comment>
<dbReference type="EC" id="3.6.3.15" evidence="10"/>
<keyword evidence="3" id="KW-0813">Transport</keyword>
<feature type="transmembrane region" description="Helical" evidence="9">
    <location>
        <begin position="370"/>
        <end position="401"/>
    </location>
</feature>
<keyword evidence="10" id="KW-0378">Hydrolase</keyword>
<dbReference type="InterPro" id="IPR002490">
    <property type="entry name" value="V-ATPase_116kDa_su"/>
</dbReference>
<dbReference type="NCBIfam" id="NF004427">
    <property type="entry name" value="PRK05771.1-1"/>
    <property type="match status" value="1"/>
</dbReference>